<keyword evidence="1" id="KW-1133">Transmembrane helix</keyword>
<dbReference type="KEGG" id="mhs:MOS_022"/>
<evidence type="ECO:0000313" key="2">
    <source>
        <dbReference type="EMBL" id="AFX73954.1"/>
    </source>
</evidence>
<feature type="transmembrane region" description="Helical" evidence="1">
    <location>
        <begin position="31"/>
        <end position="53"/>
    </location>
</feature>
<evidence type="ECO:0000313" key="3">
    <source>
        <dbReference type="Proteomes" id="UP000009399"/>
    </source>
</evidence>
<gene>
    <name evidence="2" type="ORF">MOS_022</name>
</gene>
<sequence length="169" mass="19539">MLKSVKLTSSGLEFANYLYSKTSKKAKIYQIIFWSCSLFAIFFAFFAAIMGVFKLASSRLEEFKPFATIFQITDTSGDKPVVVDQWPIFTLWINIILSIVNGLIALFLVKNKWIRNKELNNFLGLELILFHAKEGKYKNNPNPELTLLEKVNDYFGNISRLKAREEKHE</sequence>
<feature type="transmembrane region" description="Helical" evidence="1">
    <location>
        <begin position="86"/>
        <end position="109"/>
    </location>
</feature>
<dbReference type="EMBL" id="CP003914">
    <property type="protein sequence ID" value="AFX73954.1"/>
    <property type="molecule type" value="Genomic_DNA"/>
</dbReference>
<reference evidence="2 3" key="1">
    <citation type="journal article" date="2013" name="Genome Announc.">
        <title>Complete Genome Sequence of Mycoplasma hyorhinis Strain SK76.</title>
        <authorList>
            <person name="Goodison S."/>
            <person name="Urquidi V."/>
            <person name="Kumar D."/>
            <person name="Reyes L."/>
            <person name="Rosser C.J."/>
        </authorList>
    </citation>
    <scope>NUCLEOTIDE SEQUENCE [LARGE SCALE GENOMIC DNA]</scope>
    <source>
        <strain evidence="2 3">SK76</strain>
    </source>
</reference>
<protein>
    <recommendedName>
        <fullName evidence="4">DUF4231 domain-containing protein</fullName>
    </recommendedName>
</protein>
<accession>A0AAI8AM79</accession>
<name>A0AAI8AM79_MESHY</name>
<dbReference type="RefSeq" id="WP_013301856.1">
    <property type="nucleotide sequence ID" value="NC_019552.1"/>
</dbReference>
<keyword evidence="1" id="KW-0472">Membrane</keyword>
<dbReference type="GeneID" id="93248166"/>
<keyword evidence="1" id="KW-0812">Transmembrane</keyword>
<evidence type="ECO:0000256" key="1">
    <source>
        <dbReference type="SAM" id="Phobius"/>
    </source>
</evidence>
<organism evidence="2 3">
    <name type="scientific">Mesomycoplasma hyorhinis SK76</name>
    <dbReference type="NCBI Taxonomy" id="1118964"/>
    <lineage>
        <taxon>Bacteria</taxon>
        <taxon>Bacillati</taxon>
        <taxon>Mycoplasmatota</taxon>
        <taxon>Mycoplasmoidales</taxon>
        <taxon>Metamycoplasmataceae</taxon>
        <taxon>Mesomycoplasma</taxon>
    </lineage>
</organism>
<evidence type="ECO:0008006" key="4">
    <source>
        <dbReference type="Google" id="ProtNLM"/>
    </source>
</evidence>
<dbReference type="AlphaFoldDB" id="A0AAI8AM79"/>
<proteinExistence type="predicted"/>
<dbReference type="Proteomes" id="UP000009399">
    <property type="component" value="Chromosome"/>
</dbReference>